<feature type="domain" description="ABC transmembrane type-1" evidence="12">
    <location>
        <begin position="14"/>
        <end position="296"/>
    </location>
</feature>
<protein>
    <submittedName>
        <fullName evidence="13">ABC-type multidrug transport system fused ATPase/permease subunit</fullName>
    </submittedName>
</protein>
<accession>A0A7Y9LF17</accession>
<dbReference type="SUPFAM" id="SSF52540">
    <property type="entry name" value="P-loop containing nucleoside triphosphate hydrolases"/>
    <property type="match status" value="1"/>
</dbReference>
<dbReference type="PROSITE" id="PS50893">
    <property type="entry name" value="ABC_TRANSPORTER_2"/>
    <property type="match status" value="1"/>
</dbReference>
<proteinExistence type="inferred from homology"/>
<dbReference type="RefSeq" id="WP_179756834.1">
    <property type="nucleotide sequence ID" value="NZ_JACCBU010000001.1"/>
</dbReference>
<evidence type="ECO:0000256" key="2">
    <source>
        <dbReference type="ARBA" id="ARBA00022448"/>
    </source>
</evidence>
<dbReference type="PROSITE" id="PS50929">
    <property type="entry name" value="ABC_TM1F"/>
    <property type="match status" value="1"/>
</dbReference>
<dbReference type="Gene3D" id="3.40.50.300">
    <property type="entry name" value="P-loop containing nucleotide triphosphate hydrolases"/>
    <property type="match status" value="1"/>
</dbReference>
<feature type="domain" description="ABC transporter" evidence="11">
    <location>
        <begin position="329"/>
        <end position="563"/>
    </location>
</feature>
<dbReference type="Pfam" id="PF00005">
    <property type="entry name" value="ABC_tran"/>
    <property type="match status" value="1"/>
</dbReference>
<gene>
    <name evidence="13" type="ORF">BKA15_005819</name>
</gene>
<dbReference type="Gene3D" id="1.20.1560.10">
    <property type="entry name" value="ABC transporter type 1, transmembrane domain"/>
    <property type="match status" value="1"/>
</dbReference>
<keyword evidence="3" id="KW-1003">Cell membrane</keyword>
<keyword evidence="6" id="KW-0067">ATP-binding</keyword>
<evidence type="ECO:0000256" key="5">
    <source>
        <dbReference type="ARBA" id="ARBA00022741"/>
    </source>
</evidence>
<keyword evidence="4 10" id="KW-0812">Transmembrane</keyword>
<feature type="transmembrane region" description="Helical" evidence="10">
    <location>
        <begin position="46"/>
        <end position="63"/>
    </location>
</feature>
<keyword evidence="14" id="KW-1185">Reference proteome</keyword>
<dbReference type="SMART" id="SM00382">
    <property type="entry name" value="AAA"/>
    <property type="match status" value="1"/>
</dbReference>
<comment type="caution">
    <text evidence="13">The sequence shown here is derived from an EMBL/GenBank/DDBJ whole genome shotgun (WGS) entry which is preliminary data.</text>
</comment>
<keyword evidence="8 10" id="KW-0472">Membrane</keyword>
<dbReference type="GO" id="GO:0015421">
    <property type="term" value="F:ABC-type oligopeptide transporter activity"/>
    <property type="evidence" value="ECO:0007669"/>
    <property type="project" value="TreeGrafter"/>
</dbReference>
<keyword evidence="7 10" id="KW-1133">Transmembrane helix</keyword>
<dbReference type="EMBL" id="JACCBU010000001">
    <property type="protein sequence ID" value="NYE74490.1"/>
    <property type="molecule type" value="Genomic_DNA"/>
</dbReference>
<dbReference type="PANTHER" id="PTHR43394:SF1">
    <property type="entry name" value="ATP-BINDING CASSETTE SUB-FAMILY B MEMBER 10, MITOCHONDRIAL"/>
    <property type="match status" value="1"/>
</dbReference>
<evidence type="ECO:0000313" key="14">
    <source>
        <dbReference type="Proteomes" id="UP000569914"/>
    </source>
</evidence>
<dbReference type="InterPro" id="IPR003439">
    <property type="entry name" value="ABC_transporter-like_ATP-bd"/>
</dbReference>
<dbReference type="InterPro" id="IPR011527">
    <property type="entry name" value="ABC1_TM_dom"/>
</dbReference>
<evidence type="ECO:0000256" key="6">
    <source>
        <dbReference type="ARBA" id="ARBA00022840"/>
    </source>
</evidence>
<dbReference type="CDD" id="cd07346">
    <property type="entry name" value="ABC_6TM_exporters"/>
    <property type="match status" value="1"/>
</dbReference>
<dbReference type="FunFam" id="3.40.50.300:FF:000299">
    <property type="entry name" value="ABC transporter ATP-binding protein/permease"/>
    <property type="match status" value="1"/>
</dbReference>
<dbReference type="InterPro" id="IPR036640">
    <property type="entry name" value="ABC1_TM_sf"/>
</dbReference>
<evidence type="ECO:0000313" key="13">
    <source>
        <dbReference type="EMBL" id="NYE74490.1"/>
    </source>
</evidence>
<evidence type="ECO:0000256" key="4">
    <source>
        <dbReference type="ARBA" id="ARBA00022692"/>
    </source>
</evidence>
<name>A0A7Y9LF17_9ACTN</name>
<evidence type="ECO:0000259" key="11">
    <source>
        <dbReference type="PROSITE" id="PS50893"/>
    </source>
</evidence>
<dbReference type="Proteomes" id="UP000569914">
    <property type="component" value="Unassembled WGS sequence"/>
</dbReference>
<evidence type="ECO:0000256" key="1">
    <source>
        <dbReference type="ARBA" id="ARBA00004651"/>
    </source>
</evidence>
<dbReference type="GO" id="GO:0005524">
    <property type="term" value="F:ATP binding"/>
    <property type="evidence" value="ECO:0007669"/>
    <property type="project" value="UniProtKB-KW"/>
</dbReference>
<dbReference type="GO" id="GO:0005886">
    <property type="term" value="C:plasma membrane"/>
    <property type="evidence" value="ECO:0007669"/>
    <property type="project" value="UniProtKB-SubCell"/>
</dbReference>
<evidence type="ECO:0000256" key="8">
    <source>
        <dbReference type="ARBA" id="ARBA00023136"/>
    </source>
</evidence>
<reference evidence="13 14" key="1">
    <citation type="submission" date="2020-07" db="EMBL/GenBank/DDBJ databases">
        <title>Sequencing the genomes of 1000 actinobacteria strains.</title>
        <authorList>
            <person name="Klenk H.-P."/>
        </authorList>
    </citation>
    <scope>NUCLEOTIDE SEQUENCE [LARGE SCALE GENOMIC DNA]</scope>
    <source>
        <strain evidence="13 14">DSM 22083</strain>
    </source>
</reference>
<organism evidence="13 14">
    <name type="scientific">Microlunatus parietis</name>
    <dbReference type="NCBI Taxonomy" id="682979"/>
    <lineage>
        <taxon>Bacteria</taxon>
        <taxon>Bacillati</taxon>
        <taxon>Actinomycetota</taxon>
        <taxon>Actinomycetes</taxon>
        <taxon>Propionibacteriales</taxon>
        <taxon>Propionibacteriaceae</taxon>
        <taxon>Microlunatus</taxon>
    </lineage>
</organism>
<feature type="transmembrane region" description="Helical" evidence="10">
    <location>
        <begin position="234"/>
        <end position="254"/>
    </location>
</feature>
<feature type="transmembrane region" description="Helical" evidence="10">
    <location>
        <begin position="12"/>
        <end position="34"/>
    </location>
</feature>
<dbReference type="InterPro" id="IPR027417">
    <property type="entry name" value="P-loop_NTPase"/>
</dbReference>
<keyword evidence="5" id="KW-0547">Nucleotide-binding</keyword>
<feature type="transmembrane region" description="Helical" evidence="10">
    <location>
        <begin position="128"/>
        <end position="147"/>
    </location>
</feature>
<sequence length="571" mass="61772">MLTRYLRPHGWRLLVLAVILAFTIAVQISTPIVASRFIDEATGDGTHRLLTVLALVTVGLAIVRQGASLADTYVAELVSWQATNALREDLAAHLLRLDASFHNAHTPGELIERVDGDVSAVARLFSRFVVYVLGNGILILGVLGLTFVTDWRVALGLSVFVVIALVVMLKIRAAATPLSAAERQASAEFYGFIGEGLSGLEDIRSSGARAFVLRRCAELMRTWISMTSRAGMRGYAMVASSSGIFTLGSVFALALGAMRYHDGALTIGAVYLIFRYTQMLRHPTEQIRNEIQDLQQAGASIGRIANLLAISPRLIDGPRPALPSGPLDVELAGVSFGYDPDTPVLHELSFRLPPGHVLGIVGRTGSGKTTLTRLVPRFYDPQKGVVRIGGVDVRAVGLAAVRCRIGIVSQDIHLFNASVRDNLTLFDDEADDLRITAALQSVGLSNWLRNLPEGLDSLVGSKDAALSAGQAQLLACARILLQDPDIVILDEPSSRLDLATERLVQQALVRLLEGRTAIIVAHRLTTVSMADDILVLENGRIHEHGPRAELEADEASHFSQLLSHAREEIDR</sequence>
<evidence type="ECO:0000256" key="7">
    <source>
        <dbReference type="ARBA" id="ARBA00022989"/>
    </source>
</evidence>
<evidence type="ECO:0000256" key="10">
    <source>
        <dbReference type="SAM" id="Phobius"/>
    </source>
</evidence>
<dbReference type="PANTHER" id="PTHR43394">
    <property type="entry name" value="ATP-DEPENDENT PERMEASE MDL1, MITOCHONDRIAL"/>
    <property type="match status" value="1"/>
</dbReference>
<dbReference type="InterPro" id="IPR039421">
    <property type="entry name" value="Type_1_exporter"/>
</dbReference>
<feature type="transmembrane region" description="Helical" evidence="10">
    <location>
        <begin position="153"/>
        <end position="171"/>
    </location>
</feature>
<evidence type="ECO:0000256" key="9">
    <source>
        <dbReference type="ARBA" id="ARBA00061644"/>
    </source>
</evidence>
<dbReference type="GO" id="GO:0016887">
    <property type="term" value="F:ATP hydrolysis activity"/>
    <property type="evidence" value="ECO:0007669"/>
    <property type="project" value="InterPro"/>
</dbReference>
<dbReference type="InterPro" id="IPR003593">
    <property type="entry name" value="AAA+_ATPase"/>
</dbReference>
<comment type="similarity">
    <text evidence="9">Belongs to the ABC transporter superfamily. Lipid exporter (TC 3.A.1.106) family.</text>
</comment>
<evidence type="ECO:0000256" key="3">
    <source>
        <dbReference type="ARBA" id="ARBA00022475"/>
    </source>
</evidence>
<dbReference type="Pfam" id="PF00664">
    <property type="entry name" value="ABC_membrane"/>
    <property type="match status" value="1"/>
</dbReference>
<dbReference type="SUPFAM" id="SSF90123">
    <property type="entry name" value="ABC transporter transmembrane region"/>
    <property type="match status" value="1"/>
</dbReference>
<comment type="subcellular location">
    <subcellularLocation>
        <location evidence="1">Cell membrane</location>
        <topology evidence="1">Multi-pass membrane protein</topology>
    </subcellularLocation>
</comment>
<evidence type="ECO:0000259" key="12">
    <source>
        <dbReference type="PROSITE" id="PS50929"/>
    </source>
</evidence>
<keyword evidence="2" id="KW-0813">Transport</keyword>
<dbReference type="AlphaFoldDB" id="A0A7Y9LF17"/>